<gene>
    <name evidence="1" type="ORF">AVDCRST_MAG08-2653</name>
</gene>
<feature type="non-terminal residue" evidence="1">
    <location>
        <position position="181"/>
    </location>
</feature>
<sequence>MTDTVAIAAEDARLAAWLAGRRVLVAYGLLGDTTAALRRIGIDYMWAQQDWLRAVGASPEVVRAPTAASVSANAARIRAALLGSERPALVIAHSKGGLEALAALLDPAAAARCAGFVAFQSPFAGSPVADAVAGSRALHGLALVGFRALRAGDGEGLRDLTTPVRAAWMRAHAEAVAGVVR</sequence>
<organism evidence="1">
    <name type="scientific">uncultured Acetobacteraceae bacterium</name>
    <dbReference type="NCBI Taxonomy" id="169975"/>
    <lineage>
        <taxon>Bacteria</taxon>
        <taxon>Pseudomonadati</taxon>
        <taxon>Pseudomonadota</taxon>
        <taxon>Alphaproteobacteria</taxon>
        <taxon>Acetobacterales</taxon>
        <taxon>Acetobacteraceae</taxon>
        <taxon>environmental samples</taxon>
    </lineage>
</organism>
<accession>A0A6J4IUB0</accession>
<dbReference type="SUPFAM" id="SSF53474">
    <property type="entry name" value="alpha/beta-Hydrolases"/>
    <property type="match status" value="1"/>
</dbReference>
<dbReference type="AlphaFoldDB" id="A0A6J4IUB0"/>
<reference evidence="1" key="1">
    <citation type="submission" date="2020-02" db="EMBL/GenBank/DDBJ databases">
        <authorList>
            <person name="Meier V. D."/>
        </authorList>
    </citation>
    <scope>NUCLEOTIDE SEQUENCE</scope>
    <source>
        <strain evidence="1">AVDCRST_MAG08</strain>
    </source>
</reference>
<proteinExistence type="predicted"/>
<evidence type="ECO:0000313" key="1">
    <source>
        <dbReference type="EMBL" id="CAA9260479.1"/>
    </source>
</evidence>
<protein>
    <recommendedName>
        <fullName evidence="2">AB hydrolase-1 domain-containing protein</fullName>
    </recommendedName>
</protein>
<evidence type="ECO:0008006" key="2">
    <source>
        <dbReference type="Google" id="ProtNLM"/>
    </source>
</evidence>
<dbReference type="Gene3D" id="3.40.50.1820">
    <property type="entry name" value="alpha/beta hydrolase"/>
    <property type="match status" value="1"/>
</dbReference>
<dbReference type="InterPro" id="IPR029058">
    <property type="entry name" value="AB_hydrolase_fold"/>
</dbReference>
<name>A0A6J4IUB0_9PROT</name>
<dbReference type="EMBL" id="CADCTG010000196">
    <property type="protein sequence ID" value="CAA9260479.1"/>
    <property type="molecule type" value="Genomic_DNA"/>
</dbReference>